<feature type="active site" description="Charge relay system" evidence="6">
    <location>
        <position position="336"/>
    </location>
</feature>
<comment type="similarity">
    <text evidence="1 6">Belongs to the peptidase S8 family.</text>
</comment>
<dbReference type="PANTHER" id="PTHR43399:SF4">
    <property type="entry name" value="CELL WALL-ASSOCIATED PROTEASE"/>
    <property type="match status" value="1"/>
</dbReference>
<evidence type="ECO:0000256" key="2">
    <source>
        <dbReference type="ARBA" id="ARBA00022670"/>
    </source>
</evidence>
<keyword evidence="3 8" id="KW-0732">Signal</keyword>
<evidence type="ECO:0000313" key="11">
    <source>
        <dbReference type="EMBL" id="GAK97578.1"/>
    </source>
</evidence>
<protein>
    <recommendedName>
        <fullName evidence="13">Peptidase S8</fullName>
    </recommendedName>
</protein>
<dbReference type="CDD" id="cd04842">
    <property type="entry name" value="Peptidases_S8_Kp43_protease"/>
    <property type="match status" value="1"/>
</dbReference>
<evidence type="ECO:0000256" key="1">
    <source>
        <dbReference type="ARBA" id="ARBA00011073"/>
    </source>
</evidence>
<organism evidence="11 12">
    <name type="scientific">Nonlabens tegetincola</name>
    <dbReference type="NCBI Taxonomy" id="323273"/>
    <lineage>
        <taxon>Bacteria</taxon>
        <taxon>Pseudomonadati</taxon>
        <taxon>Bacteroidota</taxon>
        <taxon>Flavobacteriia</taxon>
        <taxon>Flavobacteriales</taxon>
        <taxon>Flavobacteriaceae</taxon>
        <taxon>Nonlabens</taxon>
    </lineage>
</organism>
<keyword evidence="4 6" id="KW-0378">Hydrolase</keyword>
<keyword evidence="2 6" id="KW-0645">Protease</keyword>
<dbReference type="PANTHER" id="PTHR43399">
    <property type="entry name" value="SUBTILISIN-RELATED"/>
    <property type="match status" value="1"/>
</dbReference>
<dbReference type="NCBIfam" id="TIGR04183">
    <property type="entry name" value="Por_Secre_tail"/>
    <property type="match status" value="1"/>
</dbReference>
<dbReference type="InterPro" id="IPR008979">
    <property type="entry name" value="Galactose-bd-like_sf"/>
</dbReference>
<dbReference type="RefSeq" id="WP_084692621.1">
    <property type="nucleotide sequence ID" value="NZ_BBML01000006.1"/>
</dbReference>
<gene>
    <name evidence="11" type="ORF">JCM19294_114</name>
</gene>
<dbReference type="Proteomes" id="UP000029221">
    <property type="component" value="Unassembled WGS sequence"/>
</dbReference>
<dbReference type="SUPFAM" id="SSF49785">
    <property type="entry name" value="Galactose-binding domain-like"/>
    <property type="match status" value="1"/>
</dbReference>
<evidence type="ECO:0008006" key="13">
    <source>
        <dbReference type="Google" id="ProtNLM"/>
    </source>
</evidence>
<dbReference type="Pfam" id="PF00082">
    <property type="entry name" value="Peptidase_S8"/>
    <property type="match status" value="1"/>
</dbReference>
<dbReference type="GO" id="GO:0006508">
    <property type="term" value="P:proteolysis"/>
    <property type="evidence" value="ECO:0007669"/>
    <property type="project" value="UniProtKB-KW"/>
</dbReference>
<feature type="active site" description="Charge relay system" evidence="6">
    <location>
        <position position="126"/>
    </location>
</feature>
<dbReference type="InterPro" id="IPR023828">
    <property type="entry name" value="Peptidase_S8_Ser-AS"/>
</dbReference>
<feature type="domain" description="Secretion system C-terminal sorting" evidence="10">
    <location>
        <begin position="550"/>
        <end position="626"/>
    </location>
</feature>
<evidence type="ECO:0000256" key="7">
    <source>
        <dbReference type="SAM" id="Coils"/>
    </source>
</evidence>
<keyword evidence="5 6" id="KW-0720">Serine protease</keyword>
<evidence type="ECO:0000256" key="8">
    <source>
        <dbReference type="SAM" id="SignalP"/>
    </source>
</evidence>
<sequence>MKKFSFLLLVACISQVMIAQTPEQRAQITKDYDKQAINQLYTELLQKEQQAQKRVEQYLVEHNVKQKETTEDGNVRMITDVVEGIPVYTITENFTGAVDMGANELYNGGSLGLNVEGQGITGYIWDGGYTLRTHTDLFGRVRYGESNSSVSDHATHVGGTMISSGDNSLSRRGIAPQGDLVSYDFNSDTSEMIQRASRGALISNHSYGFQVTNFTPEEIYGKYDLTAREFDEIAFTNPYYLPVVSAGNDRNDGLNPGDRGYDILTDRSLSKNVITVGAVAGINGYMGPSSITMSNFSSWGPADDGRIKPDIVAKGVGVSSTTSTSGTSYGIRQGTSMSAPMVSGGIMLLQQLYNIEFNAFMKSATVKALILNTTLEAGNNPGPDYAFGWGFFSVENAARVILNANSDSSIKELNLQNGNFYSSNVTSHNGPLKVAIVWTDEAGVVNNGPEDDSTPALVYDLDLKLTDTNGNEYFPWKLNPSSPAIAATKGINDVDNVEIVEIDVPNGTYTITVNHKNNLPTNGLDFSMVITGADTGTLSSSQVVGTEFQIYPNPATSSITILASSLNDSKKAVVDMYDMLGQRVFSKNYNVNGSLDETIDISNLNSGIYIVRVSNGSSITSQKLVIE</sequence>
<dbReference type="InterPro" id="IPR036852">
    <property type="entry name" value="Peptidase_S8/S53_dom_sf"/>
</dbReference>
<feature type="coiled-coil region" evidence="7">
    <location>
        <begin position="34"/>
        <end position="61"/>
    </location>
</feature>
<accession>A0A090Q749</accession>
<dbReference type="InterPro" id="IPR034058">
    <property type="entry name" value="TagA/B/C/D_pept_dom"/>
</dbReference>
<feature type="active site" description="Charge relay system" evidence="6">
    <location>
        <position position="153"/>
    </location>
</feature>
<evidence type="ECO:0000256" key="6">
    <source>
        <dbReference type="PROSITE-ProRule" id="PRU01240"/>
    </source>
</evidence>
<dbReference type="Gene3D" id="2.60.120.380">
    <property type="match status" value="1"/>
</dbReference>
<feature type="chain" id="PRO_5001861890" description="Peptidase S8" evidence="8">
    <location>
        <begin position="20"/>
        <end position="627"/>
    </location>
</feature>
<feature type="signal peptide" evidence="8">
    <location>
        <begin position="1"/>
        <end position="19"/>
    </location>
</feature>
<dbReference type="PROSITE" id="PS00138">
    <property type="entry name" value="SUBTILASE_SER"/>
    <property type="match status" value="1"/>
</dbReference>
<proteinExistence type="inferred from homology"/>
<dbReference type="PROSITE" id="PS51892">
    <property type="entry name" value="SUBTILASE"/>
    <property type="match status" value="1"/>
</dbReference>
<dbReference type="AlphaFoldDB" id="A0A090Q749"/>
<dbReference type="GO" id="GO:0004252">
    <property type="term" value="F:serine-type endopeptidase activity"/>
    <property type="evidence" value="ECO:0007669"/>
    <property type="project" value="UniProtKB-UniRule"/>
</dbReference>
<dbReference type="EMBL" id="BBML01000006">
    <property type="protein sequence ID" value="GAK97578.1"/>
    <property type="molecule type" value="Genomic_DNA"/>
</dbReference>
<evidence type="ECO:0000256" key="4">
    <source>
        <dbReference type="ARBA" id="ARBA00022801"/>
    </source>
</evidence>
<dbReference type="eggNOG" id="COG1404">
    <property type="taxonomic scope" value="Bacteria"/>
</dbReference>
<feature type="domain" description="Peptidase S8/S53" evidence="9">
    <location>
        <begin position="144"/>
        <end position="390"/>
    </location>
</feature>
<dbReference type="Gene3D" id="3.40.50.200">
    <property type="entry name" value="Peptidase S8/S53 domain"/>
    <property type="match status" value="1"/>
</dbReference>
<evidence type="ECO:0000259" key="10">
    <source>
        <dbReference type="Pfam" id="PF18962"/>
    </source>
</evidence>
<dbReference type="STRING" id="319236.BST91_06085"/>
<reference evidence="11" key="1">
    <citation type="journal article" date="2014" name="Genome Announc.">
        <title>Draft Genome Sequences of Marine Flavobacterium Nonlabens Strains NR17, NR24, NR27, NR32, NR33, and Ara13.</title>
        <authorList>
            <person name="Nakanishi M."/>
            <person name="Meirelles P."/>
            <person name="Suzuki R."/>
            <person name="Takatani N."/>
            <person name="Mino S."/>
            <person name="Suda W."/>
            <person name="Oshima K."/>
            <person name="Hattori M."/>
            <person name="Ohkuma M."/>
            <person name="Hosokawa M."/>
            <person name="Miyashita K."/>
            <person name="Thompson F.L."/>
            <person name="Niwa A."/>
            <person name="Sawabe T."/>
            <person name="Sawabe T."/>
        </authorList>
    </citation>
    <scope>NUCLEOTIDE SEQUENCE [LARGE SCALE GENOMIC DNA]</scope>
    <source>
        <strain evidence="11">JCM 19294</strain>
    </source>
</reference>
<keyword evidence="7" id="KW-0175">Coiled coil</keyword>
<dbReference type="InterPro" id="IPR000209">
    <property type="entry name" value="Peptidase_S8/S53_dom"/>
</dbReference>
<evidence type="ECO:0000256" key="3">
    <source>
        <dbReference type="ARBA" id="ARBA00022729"/>
    </source>
</evidence>
<dbReference type="InterPro" id="IPR026444">
    <property type="entry name" value="Secre_tail"/>
</dbReference>
<dbReference type="InterPro" id="IPR051048">
    <property type="entry name" value="Peptidase_S8/S53_subtilisin"/>
</dbReference>
<name>A0A090Q749_9FLAO</name>
<dbReference type="SUPFAM" id="SSF52743">
    <property type="entry name" value="Subtilisin-like"/>
    <property type="match status" value="1"/>
</dbReference>
<comment type="caution">
    <text evidence="11">The sequence shown here is derived from an EMBL/GenBank/DDBJ whole genome shotgun (WGS) entry which is preliminary data.</text>
</comment>
<evidence type="ECO:0000313" key="12">
    <source>
        <dbReference type="Proteomes" id="UP000029221"/>
    </source>
</evidence>
<dbReference type="Pfam" id="PF18962">
    <property type="entry name" value="Por_Secre_tail"/>
    <property type="match status" value="1"/>
</dbReference>
<evidence type="ECO:0000259" key="9">
    <source>
        <dbReference type="Pfam" id="PF00082"/>
    </source>
</evidence>
<evidence type="ECO:0000256" key="5">
    <source>
        <dbReference type="ARBA" id="ARBA00022825"/>
    </source>
</evidence>
<keyword evidence="12" id="KW-1185">Reference proteome</keyword>